<gene>
    <name evidence="1" type="ORF">MNV_920026</name>
</gene>
<dbReference type="AlphaFoldDB" id="A0A284VUG5"/>
<accession>A0A284VUG5</accession>
<dbReference type="Proteomes" id="UP000218615">
    <property type="component" value="Unassembled WGS sequence"/>
</dbReference>
<protein>
    <recommendedName>
        <fullName evidence="3">30S ribosomal protein S8</fullName>
    </recommendedName>
</protein>
<name>A0A284VUG5_9EURY</name>
<evidence type="ECO:0000313" key="2">
    <source>
        <dbReference type="Proteomes" id="UP000218615"/>
    </source>
</evidence>
<proteinExistence type="predicted"/>
<dbReference type="EMBL" id="FZMP01000243">
    <property type="protein sequence ID" value="SNQ62859.1"/>
    <property type="molecule type" value="Genomic_DNA"/>
</dbReference>
<organism evidence="1 2">
    <name type="scientific">Candidatus Methanoperedens nitratireducens</name>
    <dbReference type="NCBI Taxonomy" id="1392998"/>
    <lineage>
        <taxon>Archaea</taxon>
        <taxon>Methanobacteriati</taxon>
        <taxon>Methanobacteriota</taxon>
        <taxon>Stenosarchaea group</taxon>
        <taxon>Methanomicrobia</taxon>
        <taxon>Methanosarcinales</taxon>
        <taxon>ANME-2 cluster</taxon>
        <taxon>Candidatus Methanoperedentaceae</taxon>
        <taxon>Candidatus Methanoperedens</taxon>
    </lineage>
</organism>
<evidence type="ECO:0000313" key="1">
    <source>
        <dbReference type="EMBL" id="SNQ62859.1"/>
    </source>
</evidence>
<sequence>MPKERLVHLIKNAGRIPVERTTNYEVIKEYR</sequence>
<keyword evidence="2" id="KW-1185">Reference proteome</keyword>
<evidence type="ECO:0008006" key="3">
    <source>
        <dbReference type="Google" id="ProtNLM"/>
    </source>
</evidence>
<reference evidence="2" key="1">
    <citation type="submission" date="2017-06" db="EMBL/GenBank/DDBJ databases">
        <authorList>
            <person name="Cremers G."/>
        </authorList>
    </citation>
    <scope>NUCLEOTIDE SEQUENCE [LARGE SCALE GENOMIC DNA]</scope>
</reference>